<dbReference type="GeneID" id="109469102"/>
<feature type="transmembrane region" description="Helical" evidence="4">
    <location>
        <begin position="531"/>
        <end position="559"/>
    </location>
</feature>
<dbReference type="KEGG" id="bbel:109469102"/>
<dbReference type="Gene3D" id="3.80.10.10">
    <property type="entry name" value="Ribonuclease Inhibitor"/>
    <property type="match status" value="1"/>
</dbReference>
<dbReference type="Pfam" id="PF00560">
    <property type="entry name" value="LRR_1"/>
    <property type="match status" value="1"/>
</dbReference>
<feature type="compositionally biased region" description="Low complexity" evidence="3">
    <location>
        <begin position="485"/>
        <end position="501"/>
    </location>
</feature>
<keyword evidence="4" id="KW-0472">Membrane</keyword>
<feature type="compositionally biased region" description="Polar residues" evidence="3">
    <location>
        <begin position="502"/>
        <end position="518"/>
    </location>
</feature>
<dbReference type="PROSITE" id="PS51450">
    <property type="entry name" value="LRR"/>
    <property type="match status" value="1"/>
</dbReference>
<feature type="non-terminal residue" evidence="6">
    <location>
        <position position="1"/>
    </location>
</feature>
<keyword evidence="4" id="KW-0812">Transmembrane</keyword>
<evidence type="ECO:0000256" key="3">
    <source>
        <dbReference type="SAM" id="MobiDB-lite"/>
    </source>
</evidence>
<feature type="region of interest" description="Disordered" evidence="3">
    <location>
        <begin position="608"/>
        <end position="627"/>
    </location>
</feature>
<evidence type="ECO:0000313" key="5">
    <source>
        <dbReference type="Proteomes" id="UP000515135"/>
    </source>
</evidence>
<dbReference type="RefSeq" id="XP_019623044.1">
    <property type="nucleotide sequence ID" value="XM_019767485.1"/>
</dbReference>
<keyword evidence="4" id="KW-1133">Transmembrane helix</keyword>
<dbReference type="PANTHER" id="PTHR24366">
    <property type="entry name" value="IG(IMMUNOGLOBULIN) AND LRR(LEUCINE RICH REPEAT) DOMAINS"/>
    <property type="match status" value="1"/>
</dbReference>
<name>A0A6P4YMZ8_BRABE</name>
<dbReference type="Proteomes" id="UP000515135">
    <property type="component" value="Unplaced"/>
</dbReference>
<keyword evidence="2" id="KW-0677">Repeat</keyword>
<dbReference type="SUPFAM" id="SSF52058">
    <property type="entry name" value="L domain-like"/>
    <property type="match status" value="1"/>
</dbReference>
<feature type="region of interest" description="Disordered" evidence="3">
    <location>
        <begin position="740"/>
        <end position="768"/>
    </location>
</feature>
<dbReference type="SMART" id="SM00369">
    <property type="entry name" value="LRR_TYP"/>
    <property type="match status" value="5"/>
</dbReference>
<protein>
    <submittedName>
        <fullName evidence="6">Uncharacterized protein LOC109469102</fullName>
    </submittedName>
</protein>
<dbReference type="InterPro" id="IPR001611">
    <property type="entry name" value="Leu-rich_rpt"/>
</dbReference>
<dbReference type="InterPro" id="IPR003591">
    <property type="entry name" value="Leu-rich_rpt_typical-subtyp"/>
</dbReference>
<accession>A0A6P4YMZ8</accession>
<dbReference type="InterPro" id="IPR032675">
    <property type="entry name" value="LRR_dom_sf"/>
</dbReference>
<sequence>RRLLGSLKSLQQWTAEAKAAVLRSSQYSRQRCTGLDTACFPGCTSIESWGPCAAYNVPQNQTFNSTCYTCIPEQQQQQQHANSSEPTSPCLPDRAHVGVRGFTSGILSKLRPPENNLITELSLRECGITYLEQDTFSAFLELSHLYLDHNNLTHVKWNWFSGLMFPKSLRTLSLAHNHINNIDPKCFQNITILEGLLLNSNYLQNIRPFWFHGLRNLVRLSLKSNSIKSIHPQAFESLSRLRELDLSRNAFTCLSSDSMKALQMLRLLEVSGNRLPPLDDPVSPVTKWRLHYRLASSKKGPDVSVRVNEELFCITESYLNKNLVHIHMNTLDKLPPAEIDVLSPYNSCSRRRRDIAGAAVGMYKVPFVMISVNSDADKPPNATQWCRHAWGDAGSVRVAVGLGVTLRIVPLAAGGSDEPQVVAVVLSADMEGVDRIYMNVSCFLKARGEMYLHVFPVIASDTSSGVMCEEKRTETEITEEPQTRPNKTQTTEEPQTPPNTKVSLDQTSPYTTPAVTSTVEREKERPLPDGVGIFTGLTVVGGVQLAGVVLIALLIGACIMRKRYGSRDHQAAQAPPGPPLAVVPTSRWIISGANSRTVGVSQCTPCPGTGAGTAGQDSQSSTSDELEYSRIPDEHFTYYNTRPWVQHPYWEIPDHNDSNLNARPEAQHSYWKITDDGDYYNAQPLGVQHPYCEISDSYFDYENTRPHSLPPHTVHTMMMMMCVSTPPKLRWSFLQQPDRAAGIQPTAQPLQRQKPRIGTEQHVRGRHA</sequence>
<evidence type="ECO:0000256" key="1">
    <source>
        <dbReference type="ARBA" id="ARBA00022614"/>
    </source>
</evidence>
<keyword evidence="1" id="KW-0433">Leucine-rich repeat</keyword>
<feature type="compositionally biased region" description="Basic and acidic residues" evidence="3">
    <location>
        <begin position="757"/>
        <end position="768"/>
    </location>
</feature>
<keyword evidence="5" id="KW-1185">Reference proteome</keyword>
<feature type="region of interest" description="Disordered" evidence="3">
    <location>
        <begin position="472"/>
        <end position="523"/>
    </location>
</feature>
<proteinExistence type="predicted"/>
<gene>
    <name evidence="6" type="primary">LOC109469102</name>
</gene>
<organism evidence="5 6">
    <name type="scientific">Branchiostoma belcheri</name>
    <name type="common">Amphioxus</name>
    <dbReference type="NCBI Taxonomy" id="7741"/>
    <lineage>
        <taxon>Eukaryota</taxon>
        <taxon>Metazoa</taxon>
        <taxon>Chordata</taxon>
        <taxon>Cephalochordata</taxon>
        <taxon>Leptocardii</taxon>
        <taxon>Amphioxiformes</taxon>
        <taxon>Branchiostomatidae</taxon>
        <taxon>Branchiostoma</taxon>
    </lineage>
</organism>
<dbReference type="Pfam" id="PF13855">
    <property type="entry name" value="LRR_8"/>
    <property type="match status" value="2"/>
</dbReference>
<evidence type="ECO:0000313" key="6">
    <source>
        <dbReference type="RefSeq" id="XP_019623044.1"/>
    </source>
</evidence>
<dbReference type="AlphaFoldDB" id="A0A6P4YMZ8"/>
<evidence type="ECO:0000256" key="2">
    <source>
        <dbReference type="ARBA" id="ARBA00022737"/>
    </source>
</evidence>
<reference evidence="6" key="1">
    <citation type="submission" date="2025-08" db="UniProtKB">
        <authorList>
            <consortium name="RefSeq"/>
        </authorList>
    </citation>
    <scope>IDENTIFICATION</scope>
    <source>
        <tissue evidence="6">Gonad</tissue>
    </source>
</reference>
<evidence type="ECO:0000256" key="4">
    <source>
        <dbReference type="SAM" id="Phobius"/>
    </source>
</evidence>